<gene>
    <name evidence="1" type="ORF">LOK49_LG07G00759</name>
</gene>
<protein>
    <submittedName>
        <fullName evidence="1">Uncharacterized protein</fullName>
    </submittedName>
</protein>
<evidence type="ECO:0000313" key="1">
    <source>
        <dbReference type="EMBL" id="KAI8007707.1"/>
    </source>
</evidence>
<name>A0ACC0H4P6_9ERIC</name>
<organism evidence="1 2">
    <name type="scientific">Camellia lanceoleosa</name>
    <dbReference type="NCBI Taxonomy" id="1840588"/>
    <lineage>
        <taxon>Eukaryota</taxon>
        <taxon>Viridiplantae</taxon>
        <taxon>Streptophyta</taxon>
        <taxon>Embryophyta</taxon>
        <taxon>Tracheophyta</taxon>
        <taxon>Spermatophyta</taxon>
        <taxon>Magnoliopsida</taxon>
        <taxon>eudicotyledons</taxon>
        <taxon>Gunneridae</taxon>
        <taxon>Pentapetalae</taxon>
        <taxon>asterids</taxon>
        <taxon>Ericales</taxon>
        <taxon>Theaceae</taxon>
        <taxon>Camellia</taxon>
    </lineage>
</organism>
<comment type="caution">
    <text evidence="1">The sequence shown here is derived from an EMBL/GenBank/DDBJ whole genome shotgun (WGS) entry which is preliminary data.</text>
</comment>
<reference evidence="1 2" key="1">
    <citation type="journal article" date="2022" name="Plant J.">
        <title>Chromosome-level genome of Camellia lanceoleosa provides a valuable resource for understanding genome evolution and self-incompatibility.</title>
        <authorList>
            <person name="Gong W."/>
            <person name="Xiao S."/>
            <person name="Wang L."/>
            <person name="Liao Z."/>
            <person name="Chang Y."/>
            <person name="Mo W."/>
            <person name="Hu G."/>
            <person name="Li W."/>
            <person name="Zhao G."/>
            <person name="Zhu H."/>
            <person name="Hu X."/>
            <person name="Ji K."/>
            <person name="Xiang X."/>
            <person name="Song Q."/>
            <person name="Yuan D."/>
            <person name="Jin S."/>
            <person name="Zhang L."/>
        </authorList>
    </citation>
    <scope>NUCLEOTIDE SEQUENCE [LARGE SCALE GENOMIC DNA]</scope>
    <source>
        <strain evidence="1">SQ_2022a</strain>
    </source>
</reference>
<accession>A0ACC0H4P6</accession>
<dbReference type="Proteomes" id="UP001060215">
    <property type="component" value="Chromosome 7"/>
</dbReference>
<dbReference type="EMBL" id="CM045764">
    <property type="protein sequence ID" value="KAI8007707.1"/>
    <property type="molecule type" value="Genomic_DNA"/>
</dbReference>
<sequence length="486" mass="52283">MDSLPGPRQWIRVMGLPLHLRGEAVHRVLGDQCGGFLEADESSADLGSFRLCVRGLEKMPQTVLLRWRSWSFSLPIWVEVRPLVVPVTLPGGEEGGLDFGLERRDLRRTNRGCAKIVGVNEYKQRFGRSGRPTDLHDKEVWVCPTTQASSVVGSLGVLPGPQLCLSEAHNSVDVSLGQQRWAQVNHPPDMGLAGGEVTFKAFGSGLGPVVLDPVLSNPGQNKPTLTRVCASLRNGLGLRRVDTAFDASPESGRPQVAATVAIFGDSRSLVVVSPNIPELSRPLTAMTASSESRLPQEKNAIENFGGSSHSIGSSIAVSPNNFSVLVGVEPCLQELSCGTNCEPDRNGDAGSWSTQVDRLALVVQAEVVDAAVDVANVVVEEGFASPVLDFHEDVIPSSAEVSRWVLSRINEVSHFLGLSFEGHEHEAFALFSAIEGTWRESAPNCQDGGISRNPPGKGVSQVLLSLKLLLLPFVSDVDKPEMTERQ</sequence>
<keyword evidence="2" id="KW-1185">Reference proteome</keyword>
<proteinExistence type="predicted"/>
<evidence type="ECO:0000313" key="2">
    <source>
        <dbReference type="Proteomes" id="UP001060215"/>
    </source>
</evidence>